<evidence type="ECO:0000313" key="4">
    <source>
        <dbReference type="Proteomes" id="UP000595074"/>
    </source>
</evidence>
<reference evidence="3 4" key="1">
    <citation type="submission" date="2020-10" db="EMBL/GenBank/DDBJ databases">
        <title>The genome of sulfurovum sp.</title>
        <authorList>
            <person name="Xie S."/>
            <person name="Shao Z."/>
            <person name="Jiang L."/>
        </authorList>
    </citation>
    <scope>NUCLEOTIDE SEQUENCE [LARGE SCALE GENOMIC DNA]</scope>
    <source>
        <strain evidence="3 4">ST-419</strain>
    </source>
</reference>
<evidence type="ECO:0000313" key="3">
    <source>
        <dbReference type="EMBL" id="QOR61945.1"/>
    </source>
</evidence>
<feature type="domain" description="Glycosyltransferase subfamily 4-like N-terminal" evidence="2">
    <location>
        <begin position="14"/>
        <end position="190"/>
    </location>
</feature>
<feature type="domain" description="Glycosyl transferase family 1" evidence="1">
    <location>
        <begin position="203"/>
        <end position="360"/>
    </location>
</feature>
<gene>
    <name evidence="3" type="ORF">IMZ28_00175</name>
</gene>
<sequence length="392" mass="44231">MKIAWVNDHAGFTGGAETYIYQSVHELSQRYDIENILLYSTKSRIDHNYAQVFSFTTVIANIKQQLKLLKPDLIYVHQVESIEVIRALAETKIPVIGFVHDHKHFCLREHKYTTITHETCTKPVGIGCYGCLGFINKKSSFPYISLKTLSGIREVQTLLKKFDHMVVASDYMKNHLGLHGFKEKKITKIPLFSQSEGSTIAKNAIAHEKRFLFVGQLVRGKGVDTLLNAFATLKNRNIVLDICGDGKQRKELEEQSQKLGISSRVVFHGKIDSEALGNYYANAYAVVIPSRAPETFNLVGIEAMKHGKAVLASNVGGISEWLKNEENGLSFSSNDEKELSRVLQKAIDNPQMVKKMGETGLDHYNRKFIAEIHCKKIYELFETLLTKESYAA</sequence>
<dbReference type="PANTHER" id="PTHR12526">
    <property type="entry name" value="GLYCOSYLTRANSFERASE"/>
    <property type="match status" value="1"/>
</dbReference>
<dbReference type="Gene3D" id="3.40.50.2000">
    <property type="entry name" value="Glycogen Phosphorylase B"/>
    <property type="match status" value="2"/>
</dbReference>
<dbReference type="EMBL" id="CP063164">
    <property type="protein sequence ID" value="QOR61945.1"/>
    <property type="molecule type" value="Genomic_DNA"/>
</dbReference>
<dbReference type="RefSeq" id="WP_197548649.1">
    <property type="nucleotide sequence ID" value="NZ_CP063164.1"/>
</dbReference>
<dbReference type="GO" id="GO:0016757">
    <property type="term" value="F:glycosyltransferase activity"/>
    <property type="evidence" value="ECO:0007669"/>
    <property type="project" value="InterPro"/>
</dbReference>
<accession>A0A7M1S3E2</accession>
<dbReference type="Pfam" id="PF13439">
    <property type="entry name" value="Glyco_transf_4"/>
    <property type="match status" value="1"/>
</dbReference>
<dbReference type="Proteomes" id="UP000595074">
    <property type="component" value="Chromosome"/>
</dbReference>
<keyword evidence="3" id="KW-0808">Transferase</keyword>
<dbReference type="KEGG" id="sinu:IMZ28_00175"/>
<evidence type="ECO:0000259" key="1">
    <source>
        <dbReference type="Pfam" id="PF00534"/>
    </source>
</evidence>
<evidence type="ECO:0000259" key="2">
    <source>
        <dbReference type="Pfam" id="PF13439"/>
    </source>
</evidence>
<dbReference type="Pfam" id="PF00534">
    <property type="entry name" value="Glycos_transf_1"/>
    <property type="match status" value="1"/>
</dbReference>
<organism evidence="3 4">
    <name type="scientific">Sulfurovum indicum</name>
    <dbReference type="NCBI Taxonomy" id="2779528"/>
    <lineage>
        <taxon>Bacteria</taxon>
        <taxon>Pseudomonadati</taxon>
        <taxon>Campylobacterota</taxon>
        <taxon>Epsilonproteobacteria</taxon>
        <taxon>Campylobacterales</taxon>
        <taxon>Sulfurovaceae</taxon>
        <taxon>Sulfurovum</taxon>
    </lineage>
</organism>
<name>A0A7M1S3E2_9BACT</name>
<keyword evidence="4" id="KW-1185">Reference proteome</keyword>
<proteinExistence type="predicted"/>
<dbReference type="InterPro" id="IPR028098">
    <property type="entry name" value="Glyco_trans_4-like_N"/>
</dbReference>
<protein>
    <submittedName>
        <fullName evidence="3">Glycosyltransferase family 4 protein</fullName>
    </submittedName>
</protein>
<dbReference type="AlphaFoldDB" id="A0A7M1S3E2"/>
<dbReference type="SUPFAM" id="SSF53756">
    <property type="entry name" value="UDP-Glycosyltransferase/glycogen phosphorylase"/>
    <property type="match status" value="1"/>
</dbReference>
<dbReference type="CDD" id="cd03801">
    <property type="entry name" value="GT4_PimA-like"/>
    <property type="match status" value="1"/>
</dbReference>
<dbReference type="InterPro" id="IPR001296">
    <property type="entry name" value="Glyco_trans_1"/>
</dbReference>